<sequence length="741" mass="83716">MTKPLNWKRHIGVALAFVAIFWLGDALLDATLMRREPLWEQIHDPNLYEIGMRTFYAALLGIFFASLSIVCERGRKVETALRHSDDLSQIFLDSSRDAICVVRTDDYTIANCNGVFLANFALTEEEALGASLADLVARQGLADQIMSLISECACNGTPLNCEICYRAEDGRNRYEDISVHPIGELEQGGRRVLFVARDITVRRTAQERLEESEARYRAIFEDTGTAMAIILPDGTLQMVNRGFEAVTGLSRAELEGKRVWTEFVGRCDSDGISAQEEGVLPGVPRRSFEVRFCGKDGVRTMAGNWSVIEGTEQSVLSLVDISAHKEVEEALRESRATLAVAQRIARLGNWDWDLGSDTLTWSDEMYRIYDVDPATFVPTHELVLQAVHPEDRAQVIRAVNDAIYNRRAYHKDYRIVLANGSTRTLSARAEVTYDALGRPLHMVGTAQDITWRIEAEQALRNSEEKFSKAFHASPDSIVITRAEDGTYIDVNEAFQEITGYSREEVIGRTSTELMLWADSDARMVMLKLLNEHGHVRNLDVRFRVKSGEIRELLWSADVIEYQGEACLIAISRDVTDQRQMERELLESDARLYMKHEELKNVFHQMEGIRREWEEIMDCISDLFILADQFGKIRRFNRAVETFTGMAHRDIVGRDCLAFLEEHGLKEHLESPGTELLHKPTGKWFVAKRHAFPAEIDGSAREVVIINDTTTIGRRERGAQPLKDVPAQGQPSGSQSVVTLKV</sequence>
<dbReference type="InterPro" id="IPR000014">
    <property type="entry name" value="PAS"/>
</dbReference>
<dbReference type="InterPro" id="IPR001610">
    <property type="entry name" value="PAC"/>
</dbReference>
<dbReference type="PROSITE" id="PS50112">
    <property type="entry name" value="PAS"/>
    <property type="match status" value="3"/>
</dbReference>
<dbReference type="PROSITE" id="PS50113">
    <property type="entry name" value="PAC"/>
    <property type="match status" value="3"/>
</dbReference>
<feature type="domain" description="PAS" evidence="7">
    <location>
        <begin position="212"/>
        <end position="283"/>
    </location>
</feature>
<dbReference type="Pfam" id="PF08448">
    <property type="entry name" value="PAS_4"/>
    <property type="match status" value="1"/>
</dbReference>
<accession>A0ABX8LFE4</accession>
<evidence type="ECO:0000259" key="7">
    <source>
        <dbReference type="PROSITE" id="PS50112"/>
    </source>
</evidence>
<organism evidence="9 10">
    <name type="scientific">Geomonas subterranea</name>
    <dbReference type="NCBI Taxonomy" id="2847989"/>
    <lineage>
        <taxon>Bacteria</taxon>
        <taxon>Pseudomonadati</taxon>
        <taxon>Thermodesulfobacteriota</taxon>
        <taxon>Desulfuromonadia</taxon>
        <taxon>Geobacterales</taxon>
        <taxon>Geobacteraceae</taxon>
        <taxon>Geomonas</taxon>
    </lineage>
</organism>
<dbReference type="RefSeq" id="WP_217286093.1">
    <property type="nucleotide sequence ID" value="NZ_CP077683.1"/>
</dbReference>
<evidence type="ECO:0000259" key="8">
    <source>
        <dbReference type="PROSITE" id="PS50113"/>
    </source>
</evidence>
<keyword evidence="3" id="KW-0597">Phosphoprotein</keyword>
<feature type="domain" description="PAS" evidence="7">
    <location>
        <begin position="462"/>
        <end position="509"/>
    </location>
</feature>
<dbReference type="InterPro" id="IPR052162">
    <property type="entry name" value="Sensor_kinase/Photoreceptor"/>
</dbReference>
<feature type="domain" description="PAS" evidence="7">
    <location>
        <begin position="608"/>
        <end position="656"/>
    </location>
</feature>
<evidence type="ECO:0000256" key="1">
    <source>
        <dbReference type="ARBA" id="ARBA00000085"/>
    </source>
</evidence>
<feature type="compositionally biased region" description="Polar residues" evidence="6">
    <location>
        <begin position="728"/>
        <end position="741"/>
    </location>
</feature>
<dbReference type="CDD" id="cd00130">
    <property type="entry name" value="PAS"/>
    <property type="match status" value="5"/>
</dbReference>
<feature type="domain" description="PAC" evidence="8">
    <location>
        <begin position="536"/>
        <end position="586"/>
    </location>
</feature>
<dbReference type="PANTHER" id="PTHR43304">
    <property type="entry name" value="PHYTOCHROME-LIKE PROTEIN CPH1"/>
    <property type="match status" value="1"/>
</dbReference>
<dbReference type="NCBIfam" id="TIGR00229">
    <property type="entry name" value="sensory_box"/>
    <property type="match status" value="4"/>
</dbReference>
<proteinExistence type="predicted"/>
<dbReference type="Pfam" id="PF00989">
    <property type="entry name" value="PAS"/>
    <property type="match status" value="1"/>
</dbReference>
<dbReference type="EC" id="2.7.13.3" evidence="2"/>
<dbReference type="InterPro" id="IPR013656">
    <property type="entry name" value="PAS_4"/>
</dbReference>
<dbReference type="Proteomes" id="UP000683559">
    <property type="component" value="Chromosome"/>
</dbReference>
<dbReference type="SMART" id="SM00086">
    <property type="entry name" value="PAC"/>
    <property type="match status" value="4"/>
</dbReference>
<dbReference type="Pfam" id="PF13188">
    <property type="entry name" value="PAS_8"/>
    <property type="match status" value="1"/>
</dbReference>
<gene>
    <name evidence="9" type="ORF">KP001_13210</name>
</gene>
<keyword evidence="10" id="KW-1185">Reference proteome</keyword>
<evidence type="ECO:0000256" key="6">
    <source>
        <dbReference type="SAM" id="MobiDB-lite"/>
    </source>
</evidence>
<comment type="catalytic activity">
    <reaction evidence="1">
        <text>ATP + protein L-histidine = ADP + protein N-phospho-L-histidine.</text>
        <dbReference type="EC" id="2.7.13.3"/>
    </reaction>
</comment>
<evidence type="ECO:0000313" key="10">
    <source>
        <dbReference type="Proteomes" id="UP000683559"/>
    </source>
</evidence>
<keyword evidence="5" id="KW-0418">Kinase</keyword>
<keyword evidence="4" id="KW-0808">Transferase</keyword>
<evidence type="ECO:0000313" key="9">
    <source>
        <dbReference type="EMBL" id="QXE89412.1"/>
    </source>
</evidence>
<evidence type="ECO:0000256" key="5">
    <source>
        <dbReference type="ARBA" id="ARBA00022777"/>
    </source>
</evidence>
<evidence type="ECO:0000256" key="4">
    <source>
        <dbReference type="ARBA" id="ARBA00022679"/>
    </source>
</evidence>
<feature type="domain" description="PAC" evidence="8">
    <location>
        <begin position="409"/>
        <end position="461"/>
    </location>
</feature>
<dbReference type="Pfam" id="PF08447">
    <property type="entry name" value="PAS_3"/>
    <property type="match status" value="1"/>
</dbReference>
<dbReference type="InterPro" id="IPR013767">
    <property type="entry name" value="PAS_fold"/>
</dbReference>
<evidence type="ECO:0000256" key="2">
    <source>
        <dbReference type="ARBA" id="ARBA00012438"/>
    </source>
</evidence>
<dbReference type="Pfam" id="PF13426">
    <property type="entry name" value="PAS_9"/>
    <property type="match status" value="1"/>
</dbReference>
<dbReference type="SMART" id="SM00091">
    <property type="entry name" value="PAS"/>
    <property type="match status" value="5"/>
</dbReference>
<feature type="domain" description="PAC" evidence="8">
    <location>
        <begin position="159"/>
        <end position="211"/>
    </location>
</feature>
<name>A0ABX8LFE4_9BACT</name>
<protein>
    <recommendedName>
        <fullName evidence="2">histidine kinase</fullName>
        <ecNumber evidence="2">2.7.13.3</ecNumber>
    </recommendedName>
</protein>
<evidence type="ECO:0000256" key="3">
    <source>
        <dbReference type="ARBA" id="ARBA00022553"/>
    </source>
</evidence>
<reference evidence="9 10" key="1">
    <citation type="submission" date="2021-06" db="EMBL/GenBank/DDBJ databases">
        <title>Gemonas diversity in paddy soil.</title>
        <authorList>
            <person name="Liu G."/>
        </authorList>
    </citation>
    <scope>NUCLEOTIDE SEQUENCE [LARGE SCALE GENOMIC DNA]</scope>
    <source>
        <strain evidence="9 10">RG2</strain>
    </source>
</reference>
<feature type="region of interest" description="Disordered" evidence="6">
    <location>
        <begin position="714"/>
        <end position="741"/>
    </location>
</feature>
<dbReference type="EMBL" id="CP077683">
    <property type="protein sequence ID" value="QXE89412.1"/>
    <property type="molecule type" value="Genomic_DNA"/>
</dbReference>
<dbReference type="InterPro" id="IPR000700">
    <property type="entry name" value="PAS-assoc_C"/>
</dbReference>
<dbReference type="InterPro" id="IPR013655">
    <property type="entry name" value="PAS_fold_3"/>
</dbReference>
<dbReference type="PANTHER" id="PTHR43304:SF1">
    <property type="entry name" value="PAC DOMAIN-CONTAINING PROTEIN"/>
    <property type="match status" value="1"/>
</dbReference>